<feature type="domain" description="Protein kinase" evidence="4">
    <location>
        <begin position="1"/>
        <end position="170"/>
    </location>
</feature>
<evidence type="ECO:0000256" key="2">
    <source>
        <dbReference type="ARBA" id="ARBA00022527"/>
    </source>
</evidence>
<dbReference type="RefSeq" id="XP_008812284.2">
    <property type="nucleotide sequence ID" value="XM_008814062.4"/>
</dbReference>
<dbReference type="AlphaFoldDB" id="A0A8B8IYS9"/>
<evidence type="ECO:0000256" key="1">
    <source>
        <dbReference type="ARBA" id="ARBA00004370"/>
    </source>
</evidence>
<dbReference type="SUPFAM" id="SSF56112">
    <property type="entry name" value="Protein kinase-like (PK-like)"/>
    <property type="match status" value="1"/>
</dbReference>
<keyword evidence="5" id="KW-1185">Reference proteome</keyword>
<sequence>MLIMLHHPNLVSLCGYCAEGAEMLLVYEYLPHGSLEDHLCDLPPNKEALDWNTQVKIAVGAAKGLAYLYDVVNPPDIYRDLKSANVLLDNDFNPKLSDFGPTKLGLVGDKTHVSTRVVGTYGYCAPDYAMSGKLTGVVLLELITGKRVFDFSKKLGKQNLISWEEVHSIG</sequence>
<evidence type="ECO:0000313" key="6">
    <source>
        <dbReference type="RefSeq" id="XP_008812284.2"/>
    </source>
</evidence>
<dbReference type="PANTHER" id="PTHR47985:SF52">
    <property type="entry name" value="OS02G0833000 PROTEIN"/>
    <property type="match status" value="1"/>
</dbReference>
<reference evidence="6 7" key="2">
    <citation type="submission" date="2025-04" db="UniProtKB">
        <authorList>
            <consortium name="RefSeq"/>
        </authorList>
    </citation>
    <scope>IDENTIFICATION</scope>
    <source>
        <tissue evidence="6 7">Young leaves</tissue>
    </source>
</reference>
<keyword evidence="2" id="KW-0723">Serine/threonine-protein kinase</keyword>
<dbReference type="PROSITE" id="PS50011">
    <property type="entry name" value="PROTEIN_KINASE_DOM"/>
    <property type="match status" value="1"/>
</dbReference>
<dbReference type="Gene3D" id="1.10.510.10">
    <property type="entry name" value="Transferase(Phosphotransferase) domain 1"/>
    <property type="match status" value="1"/>
</dbReference>
<evidence type="ECO:0000259" key="4">
    <source>
        <dbReference type="PROSITE" id="PS50011"/>
    </source>
</evidence>
<dbReference type="OrthoDB" id="4062651at2759"/>
<dbReference type="GO" id="GO:0004674">
    <property type="term" value="F:protein serine/threonine kinase activity"/>
    <property type="evidence" value="ECO:0007669"/>
    <property type="project" value="UniProtKB-KW"/>
</dbReference>
<dbReference type="InterPro" id="IPR000719">
    <property type="entry name" value="Prot_kinase_dom"/>
</dbReference>
<keyword evidence="6 7" id="KW-0418">Kinase</keyword>
<name>A0A8B8IYS9_PHODC</name>
<dbReference type="RefSeq" id="XP_026656054.2">
    <property type="nucleotide sequence ID" value="XM_026800253.2"/>
</dbReference>
<dbReference type="Pfam" id="PF00069">
    <property type="entry name" value="Pkinase"/>
    <property type="match status" value="1"/>
</dbReference>
<evidence type="ECO:0000256" key="3">
    <source>
        <dbReference type="ARBA" id="ARBA00023136"/>
    </source>
</evidence>
<protein>
    <submittedName>
        <fullName evidence="6 7">Probable serine/threonine-protein kinase PBL21</fullName>
    </submittedName>
</protein>
<accession>A0A8B8IYS9</accession>
<evidence type="ECO:0000313" key="5">
    <source>
        <dbReference type="Proteomes" id="UP000228380"/>
    </source>
</evidence>
<dbReference type="PANTHER" id="PTHR47985">
    <property type="entry name" value="OS07G0668900 PROTEIN"/>
    <property type="match status" value="1"/>
</dbReference>
<keyword evidence="3" id="KW-0472">Membrane</keyword>
<evidence type="ECO:0000313" key="7">
    <source>
        <dbReference type="RefSeq" id="XP_026656054.2"/>
    </source>
</evidence>
<dbReference type="Proteomes" id="UP000228380">
    <property type="component" value="Chromosome 18"/>
</dbReference>
<dbReference type="SMART" id="SM00220">
    <property type="entry name" value="S_TKc"/>
    <property type="match status" value="1"/>
</dbReference>
<comment type="subcellular location">
    <subcellularLocation>
        <location evidence="1">Membrane</location>
    </subcellularLocation>
</comment>
<gene>
    <name evidence="6 7" type="primary">LOC103723207</name>
</gene>
<keyword evidence="6 7" id="KW-0808">Transferase</keyword>
<dbReference type="KEGG" id="pda:103723207"/>
<organism evidence="5 7">
    <name type="scientific">Phoenix dactylifera</name>
    <name type="common">Date palm</name>
    <dbReference type="NCBI Taxonomy" id="42345"/>
    <lineage>
        <taxon>Eukaryota</taxon>
        <taxon>Viridiplantae</taxon>
        <taxon>Streptophyta</taxon>
        <taxon>Embryophyta</taxon>
        <taxon>Tracheophyta</taxon>
        <taxon>Spermatophyta</taxon>
        <taxon>Magnoliopsida</taxon>
        <taxon>Liliopsida</taxon>
        <taxon>Arecaceae</taxon>
        <taxon>Coryphoideae</taxon>
        <taxon>Phoeniceae</taxon>
        <taxon>Phoenix</taxon>
    </lineage>
</organism>
<dbReference type="GeneID" id="103723207"/>
<proteinExistence type="predicted"/>
<dbReference type="GO" id="GO:0005524">
    <property type="term" value="F:ATP binding"/>
    <property type="evidence" value="ECO:0007669"/>
    <property type="project" value="InterPro"/>
</dbReference>
<dbReference type="GO" id="GO:0016020">
    <property type="term" value="C:membrane"/>
    <property type="evidence" value="ECO:0007669"/>
    <property type="project" value="UniProtKB-SubCell"/>
</dbReference>
<dbReference type="InterPro" id="IPR011009">
    <property type="entry name" value="Kinase-like_dom_sf"/>
</dbReference>
<reference evidence="5" key="1">
    <citation type="journal article" date="2019" name="Nat. Commun.">
        <title>Genome-wide association mapping of date palm fruit traits.</title>
        <authorList>
            <person name="Hazzouri K.M."/>
            <person name="Gros-Balthazard M."/>
            <person name="Flowers J.M."/>
            <person name="Copetti D."/>
            <person name="Lemansour A."/>
            <person name="Lebrun M."/>
            <person name="Masmoudi K."/>
            <person name="Ferrand S."/>
            <person name="Dhar M.I."/>
            <person name="Fresquez Z.A."/>
            <person name="Rosas U."/>
            <person name="Zhang J."/>
            <person name="Talag J."/>
            <person name="Lee S."/>
            <person name="Kudrna D."/>
            <person name="Powell R.F."/>
            <person name="Leitch I.J."/>
            <person name="Krueger R.R."/>
            <person name="Wing R.A."/>
            <person name="Amiri K.M.A."/>
            <person name="Purugganan M.D."/>
        </authorList>
    </citation>
    <scope>NUCLEOTIDE SEQUENCE [LARGE SCALE GENOMIC DNA]</scope>
    <source>
        <strain evidence="5">cv. Khalas</strain>
    </source>
</reference>